<evidence type="ECO:0000313" key="2">
    <source>
        <dbReference type="Proteomes" id="UP001057402"/>
    </source>
</evidence>
<accession>A0ACB9RWC9</accession>
<keyword evidence="2" id="KW-1185">Reference proteome</keyword>
<protein>
    <submittedName>
        <fullName evidence="1">Uncharacterized protein</fullName>
    </submittedName>
</protein>
<evidence type="ECO:0000313" key="1">
    <source>
        <dbReference type="EMBL" id="KAI4383400.1"/>
    </source>
</evidence>
<proteinExistence type="predicted"/>
<organism evidence="1 2">
    <name type="scientific">Melastoma candidum</name>
    <dbReference type="NCBI Taxonomy" id="119954"/>
    <lineage>
        <taxon>Eukaryota</taxon>
        <taxon>Viridiplantae</taxon>
        <taxon>Streptophyta</taxon>
        <taxon>Embryophyta</taxon>
        <taxon>Tracheophyta</taxon>
        <taxon>Spermatophyta</taxon>
        <taxon>Magnoliopsida</taxon>
        <taxon>eudicotyledons</taxon>
        <taxon>Gunneridae</taxon>
        <taxon>Pentapetalae</taxon>
        <taxon>rosids</taxon>
        <taxon>malvids</taxon>
        <taxon>Myrtales</taxon>
        <taxon>Melastomataceae</taxon>
        <taxon>Melastomatoideae</taxon>
        <taxon>Melastomateae</taxon>
        <taxon>Melastoma</taxon>
    </lineage>
</organism>
<sequence>MYNNNGKNTHHHHYYYNNFPLSSSPRISFSNDFVESQVCREARVPASTFPDAATAGATSNFEFSVSNHSMTSADELFFKGRILPSYRGSRMATTTLREELLVEDDEEGEREASMRPARGNGSGGGGRWRGLLGLRKGGKKGNGNKFEEGSGDEVYDNNSSQETLKDGVVNKYKK</sequence>
<dbReference type="Proteomes" id="UP001057402">
    <property type="component" value="Chromosome 3"/>
</dbReference>
<gene>
    <name evidence="1" type="ORF">MLD38_009242</name>
</gene>
<reference evidence="2" key="1">
    <citation type="journal article" date="2023" name="Front. Plant Sci.">
        <title>Chromosomal-level genome assembly of Melastoma candidum provides insights into trichome evolution.</title>
        <authorList>
            <person name="Zhong Y."/>
            <person name="Wu W."/>
            <person name="Sun C."/>
            <person name="Zou P."/>
            <person name="Liu Y."/>
            <person name="Dai S."/>
            <person name="Zhou R."/>
        </authorList>
    </citation>
    <scope>NUCLEOTIDE SEQUENCE [LARGE SCALE GENOMIC DNA]</scope>
</reference>
<name>A0ACB9RWC9_9MYRT</name>
<dbReference type="EMBL" id="CM042882">
    <property type="protein sequence ID" value="KAI4383400.1"/>
    <property type="molecule type" value="Genomic_DNA"/>
</dbReference>
<comment type="caution">
    <text evidence="1">The sequence shown here is derived from an EMBL/GenBank/DDBJ whole genome shotgun (WGS) entry which is preliminary data.</text>
</comment>